<dbReference type="InterPro" id="IPR001193">
    <property type="entry name" value="MBTPS2"/>
</dbReference>
<dbReference type="OrthoDB" id="9759690at2"/>
<name>Q2L0B3_BORA1</name>
<evidence type="ECO:0000313" key="3">
    <source>
        <dbReference type="Proteomes" id="UP000001977"/>
    </source>
</evidence>
<dbReference type="EMBL" id="AM167904">
    <property type="protein sequence ID" value="CAJ49551.1"/>
    <property type="molecule type" value="Genomic_DNA"/>
</dbReference>
<feature type="transmembrane region" description="Helical" evidence="1">
    <location>
        <begin position="258"/>
        <end position="278"/>
    </location>
</feature>
<dbReference type="InterPro" id="IPR041881">
    <property type="entry name" value="PqqD_sf"/>
</dbReference>
<organism evidence="2 3">
    <name type="scientific">Bordetella avium (strain 197N)</name>
    <dbReference type="NCBI Taxonomy" id="360910"/>
    <lineage>
        <taxon>Bacteria</taxon>
        <taxon>Pseudomonadati</taxon>
        <taxon>Pseudomonadota</taxon>
        <taxon>Betaproteobacteria</taxon>
        <taxon>Burkholderiales</taxon>
        <taxon>Alcaligenaceae</taxon>
        <taxon>Bordetella</taxon>
    </lineage>
</organism>
<protein>
    <submittedName>
        <fullName evidence="2">Membrane protein</fullName>
    </submittedName>
</protein>
<dbReference type="eggNOG" id="COG0845">
    <property type="taxonomic scope" value="Bacteria"/>
</dbReference>
<proteinExistence type="predicted"/>
<keyword evidence="1" id="KW-1133">Transmembrane helix</keyword>
<dbReference type="GO" id="GO:0004222">
    <property type="term" value="F:metalloendopeptidase activity"/>
    <property type="evidence" value="ECO:0007669"/>
    <property type="project" value="InterPro"/>
</dbReference>
<evidence type="ECO:0000313" key="2">
    <source>
        <dbReference type="EMBL" id="CAJ49551.1"/>
    </source>
</evidence>
<dbReference type="eggNOG" id="COG1994">
    <property type="taxonomic scope" value="Bacteria"/>
</dbReference>
<gene>
    <name evidence="2" type="ordered locus">BAV1942</name>
</gene>
<keyword evidence="3" id="KW-1185">Reference proteome</keyword>
<feature type="transmembrane region" description="Helical" evidence="1">
    <location>
        <begin position="152"/>
        <end position="173"/>
    </location>
</feature>
<dbReference type="STRING" id="360910.BAV1942"/>
<evidence type="ECO:0000256" key="1">
    <source>
        <dbReference type="SAM" id="Phobius"/>
    </source>
</evidence>
<feature type="transmembrane region" description="Helical" evidence="1">
    <location>
        <begin position="360"/>
        <end position="382"/>
    </location>
</feature>
<feature type="transmembrane region" description="Helical" evidence="1">
    <location>
        <begin position="388"/>
        <end position="409"/>
    </location>
</feature>
<sequence length="717" mass="80562">MAVTALYSNSWHRVSTLRPRLRSHIHIHRHVYRGQTWYVMQDQSNGEFHRYTPEANLLISLMDGRRSVQEIWELACQQFEDDAMPQDEVIRLLAQLHRADVLVTDRAPDVRDLVQRRRRQRAQKIKQYIGNPSALKLPLVDPDRWLSAGLPYYRWMFTWIGGLLWLVVVLYGASLGAMNWQALTHNVWDQVFSAGNVLAMALVYPFVKAIHELGHACAVKARGGEVHEIGVMFLLLVPIPYVDASAAAGFADKRWRMLVGAAGILVELFLAALAMIVWTQLEPGLARSLAYNVIILCGVSTLFMNGNPLLRYDGYYVLSDAIEIPNLGQRANAWMGYLVKRYVLRLAAVEPPRASRGERLWFVGYAVLSFVYRMFIMFLAIFLVAGQFFFFGVLLACWAMFSTIVMPLWRLGRQLFTDPQIQAHRGRSYLITALCALAVVGLVGAVPVPSATDTEGVVWVPPSAQVRAPVAGFVRERQAADDAPVSAGTPLLRLENDELLRRDAMLAAQVDEYQARYVQAHAHNQVQAAIAQHQWQSLQTERRAIGQEVASQQVRSPHAGRYVPAQPEDTTGRYVQRGELLGYVLSDAETVRVVVPQSSLEHIHRSLKDVRVRLVQDPAREFSARIAREVPAATDELPSLALSLQGGGSIGVDPRKSQEGRAKSAENLFVMDLLLPEDAPRAYLGARVYVKFSHEPRPLAAQLYDSVRQMVLRQLRV</sequence>
<feature type="transmembrane region" description="Helical" evidence="1">
    <location>
        <begin position="429"/>
        <end position="448"/>
    </location>
</feature>
<reference evidence="2 3" key="1">
    <citation type="journal article" date="2006" name="J. Bacteriol.">
        <title>Comparison of the genome sequence of the poultry pathogen Bordetella avium with those of B. bronchiseptica, B. pertussis, and B. parapertussis reveals extensive diversity in surface structures associated with host interaction.</title>
        <authorList>
            <person name="Sebaihia M."/>
            <person name="Preston A."/>
            <person name="Maskell D.J."/>
            <person name="Kuzmiak H."/>
            <person name="Connell T.D."/>
            <person name="King N.D."/>
            <person name="Orndorff P.E."/>
            <person name="Miyamoto D.M."/>
            <person name="Thomson N.R."/>
            <person name="Harris D."/>
            <person name="Goble A."/>
            <person name="Lord A."/>
            <person name="Murphy L."/>
            <person name="Quail M.A."/>
            <person name="Rutter S."/>
            <person name="Squares R."/>
            <person name="Squares S."/>
            <person name="Woodward J."/>
            <person name="Parkhill J."/>
            <person name="Temple L.M."/>
        </authorList>
    </citation>
    <scope>NUCLEOTIDE SEQUENCE [LARGE SCALE GENOMIC DNA]</scope>
    <source>
        <strain evidence="2 3">197N</strain>
    </source>
</reference>
<dbReference type="GO" id="GO:0031293">
    <property type="term" value="P:membrane protein intracellular domain proteolysis"/>
    <property type="evidence" value="ECO:0007669"/>
    <property type="project" value="TreeGrafter"/>
</dbReference>
<keyword evidence="1" id="KW-0812">Transmembrane</keyword>
<dbReference type="GO" id="GO:0005737">
    <property type="term" value="C:cytoplasm"/>
    <property type="evidence" value="ECO:0007669"/>
    <property type="project" value="TreeGrafter"/>
</dbReference>
<keyword evidence="1" id="KW-0472">Membrane</keyword>
<dbReference type="Pfam" id="PF05402">
    <property type="entry name" value="PqqD"/>
    <property type="match status" value="1"/>
</dbReference>
<dbReference type="HOGENOM" id="CLU_019354_0_0_4"/>
<dbReference type="KEGG" id="bav:BAV1942"/>
<dbReference type="Proteomes" id="UP000001977">
    <property type="component" value="Chromosome"/>
</dbReference>
<dbReference type="GO" id="GO:0016020">
    <property type="term" value="C:membrane"/>
    <property type="evidence" value="ECO:0007669"/>
    <property type="project" value="InterPro"/>
</dbReference>
<dbReference type="SUPFAM" id="SSF111369">
    <property type="entry name" value="HlyD-like secretion proteins"/>
    <property type="match status" value="1"/>
</dbReference>
<dbReference type="PANTHER" id="PTHR13325">
    <property type="entry name" value="PROTEASE M50 MEMBRANE-BOUND TRANSCRIPTION FACTOR SITE 2 PROTEASE"/>
    <property type="match status" value="1"/>
</dbReference>
<dbReference type="Gene3D" id="1.10.10.1150">
    <property type="entry name" value="Coenzyme PQQ synthesis protein D (PqqD)"/>
    <property type="match status" value="1"/>
</dbReference>
<feature type="transmembrane region" description="Helical" evidence="1">
    <location>
        <begin position="229"/>
        <end position="251"/>
    </location>
</feature>
<dbReference type="AlphaFoldDB" id="Q2L0B3"/>
<accession>Q2L0B3</accession>
<dbReference type="PANTHER" id="PTHR13325:SF3">
    <property type="entry name" value="MEMBRANE-BOUND TRANSCRIPTION FACTOR SITE-2 PROTEASE"/>
    <property type="match status" value="1"/>
</dbReference>
<dbReference type="RefSeq" id="WP_012417609.1">
    <property type="nucleotide sequence ID" value="NC_010645.1"/>
</dbReference>
<dbReference type="InterPro" id="IPR008792">
    <property type="entry name" value="PQQD"/>
</dbReference>
<feature type="transmembrane region" description="Helical" evidence="1">
    <location>
        <begin position="284"/>
        <end position="304"/>
    </location>
</feature>